<dbReference type="OrthoDB" id="3276909at2"/>
<dbReference type="Gene3D" id="1.25.40.20">
    <property type="entry name" value="Ankyrin repeat-containing domain"/>
    <property type="match status" value="1"/>
</dbReference>
<evidence type="ECO:0000313" key="3">
    <source>
        <dbReference type="Proteomes" id="UP000199645"/>
    </source>
</evidence>
<reference evidence="2 3" key="1">
    <citation type="submission" date="2016-10" db="EMBL/GenBank/DDBJ databases">
        <authorList>
            <person name="de Groot N.N."/>
        </authorList>
    </citation>
    <scope>NUCLEOTIDE SEQUENCE [LARGE SCALE GENOMIC DNA]</scope>
    <source>
        <strain evidence="2 3">DSM 43019</strain>
    </source>
</reference>
<dbReference type="AlphaFoldDB" id="A0A1I2G0N2"/>
<accession>A0A1I2G0N2</accession>
<gene>
    <name evidence="2" type="ORF">SAMN05421541_10650</name>
</gene>
<dbReference type="InterPro" id="IPR036770">
    <property type="entry name" value="Ankyrin_rpt-contain_sf"/>
</dbReference>
<keyword evidence="3" id="KW-1185">Reference proteome</keyword>
<name>A0A1I2G0N2_9ACTN</name>
<organism evidence="2 3">
    <name type="scientific">Actinoplanes philippinensis</name>
    <dbReference type="NCBI Taxonomy" id="35752"/>
    <lineage>
        <taxon>Bacteria</taxon>
        <taxon>Bacillati</taxon>
        <taxon>Actinomycetota</taxon>
        <taxon>Actinomycetes</taxon>
        <taxon>Micromonosporales</taxon>
        <taxon>Micromonosporaceae</taxon>
        <taxon>Actinoplanes</taxon>
    </lineage>
</organism>
<dbReference type="Proteomes" id="UP000199645">
    <property type="component" value="Unassembled WGS sequence"/>
</dbReference>
<protein>
    <submittedName>
        <fullName evidence="2">Uncharacterized protein</fullName>
    </submittedName>
</protein>
<feature type="region of interest" description="Disordered" evidence="1">
    <location>
        <begin position="311"/>
        <end position="330"/>
    </location>
</feature>
<dbReference type="STRING" id="35752.SAMN05421541_10650"/>
<dbReference type="EMBL" id="FONV01000006">
    <property type="protein sequence ID" value="SFF10296.1"/>
    <property type="molecule type" value="Genomic_DNA"/>
</dbReference>
<sequence>MSITEAAVRGWRIARRYAVPAPMIDRATERRLAGDWRGACSAADVAVDLDLSEINRRFGTAAAARIEEDLRHFAPDLLRWHLPRLPSTGSTALSPRRLSVLARYDDDLVLAVGSPRTGYGRQQLRLLVAAEPLETAEPRIAARWNLNHQPCTWYQTVDRDLPRHRWDVRHCGELLTWHGLEPAPHDHLIWDLHDTESFLQAWAEQGVDIPEQQVRVNPRLALGYWYRLPEIVRAVRDAAPGRVGVDSPGRPSLLFTPAGQGRLAMSFHCYPPYDAHLHLDRLDVPLDVLLIQLGLLDPDHLHPLIHAALFPSATRPPAGPPRPGRPATDPVRVRCGGEWHEVHWQDGRVRIPHSEQEEQRETALVAFGGSRSGCFAAKTAMENGPAGRPRRRRNATDFPDPWAAAATPSNAPPPPPPPPPPPARRARLPRRLRDQRRELMRLALHGDTEGVVSLLDAGVSTHVRDHRSRTLLHFMAHLRDLALLARLLAEGLDIEHADVAGVTPLVAAAHGMGDIAVIRALIAAGARLDVVFATTGEPLTAWLEKARPDVYAAISDLEDPAARTARLAWNQQLAEWARAHDEWQSRSP</sequence>
<dbReference type="InterPro" id="IPR002110">
    <property type="entry name" value="Ankyrin_rpt"/>
</dbReference>
<dbReference type="SUPFAM" id="SSF101447">
    <property type="entry name" value="Formin homology 2 domain (FH2 domain)"/>
    <property type="match status" value="1"/>
</dbReference>
<feature type="compositionally biased region" description="Pro residues" evidence="1">
    <location>
        <begin position="410"/>
        <end position="423"/>
    </location>
</feature>
<evidence type="ECO:0000313" key="2">
    <source>
        <dbReference type="EMBL" id="SFF10296.1"/>
    </source>
</evidence>
<feature type="region of interest" description="Disordered" evidence="1">
    <location>
        <begin position="380"/>
        <end position="427"/>
    </location>
</feature>
<dbReference type="Pfam" id="PF12796">
    <property type="entry name" value="Ank_2"/>
    <property type="match status" value="1"/>
</dbReference>
<dbReference type="SUPFAM" id="SSF48403">
    <property type="entry name" value="Ankyrin repeat"/>
    <property type="match status" value="1"/>
</dbReference>
<dbReference type="RefSeq" id="WP_093614884.1">
    <property type="nucleotide sequence ID" value="NZ_BOMT01000023.1"/>
</dbReference>
<proteinExistence type="predicted"/>
<evidence type="ECO:0000256" key="1">
    <source>
        <dbReference type="SAM" id="MobiDB-lite"/>
    </source>
</evidence>